<feature type="domain" description="Zn(2)-C6 fungal-type" evidence="6">
    <location>
        <begin position="28"/>
        <end position="61"/>
    </location>
</feature>
<feature type="compositionally biased region" description="Polar residues" evidence="5">
    <location>
        <begin position="139"/>
        <end position="157"/>
    </location>
</feature>
<keyword evidence="4" id="KW-0539">Nucleus</keyword>
<dbReference type="EMBL" id="MU253751">
    <property type="protein sequence ID" value="KAG9248342.1"/>
    <property type="molecule type" value="Genomic_DNA"/>
</dbReference>
<dbReference type="CDD" id="cd00067">
    <property type="entry name" value="GAL4"/>
    <property type="match status" value="1"/>
</dbReference>
<organism evidence="7 8">
    <name type="scientific">Calycina marina</name>
    <dbReference type="NCBI Taxonomy" id="1763456"/>
    <lineage>
        <taxon>Eukaryota</taxon>
        <taxon>Fungi</taxon>
        <taxon>Dikarya</taxon>
        <taxon>Ascomycota</taxon>
        <taxon>Pezizomycotina</taxon>
        <taxon>Leotiomycetes</taxon>
        <taxon>Helotiales</taxon>
        <taxon>Pezizellaceae</taxon>
        <taxon>Calycina</taxon>
    </lineage>
</organism>
<dbReference type="GO" id="GO:0006351">
    <property type="term" value="P:DNA-templated transcription"/>
    <property type="evidence" value="ECO:0007669"/>
    <property type="project" value="InterPro"/>
</dbReference>
<keyword evidence="1" id="KW-0479">Metal-binding</keyword>
<dbReference type="InterPro" id="IPR007219">
    <property type="entry name" value="XnlR_reg_dom"/>
</dbReference>
<evidence type="ECO:0000259" key="6">
    <source>
        <dbReference type="PROSITE" id="PS00463"/>
    </source>
</evidence>
<name>A0A9P7ZAX2_9HELO</name>
<feature type="region of interest" description="Disordered" evidence="5">
    <location>
        <begin position="133"/>
        <end position="162"/>
    </location>
</feature>
<evidence type="ECO:0000313" key="8">
    <source>
        <dbReference type="Proteomes" id="UP000887226"/>
    </source>
</evidence>
<dbReference type="InterPro" id="IPR051127">
    <property type="entry name" value="Fungal_SecMet_Regulators"/>
</dbReference>
<dbReference type="PROSITE" id="PS00463">
    <property type="entry name" value="ZN2_CY6_FUNGAL_1"/>
    <property type="match status" value="1"/>
</dbReference>
<dbReference type="SUPFAM" id="SSF57701">
    <property type="entry name" value="Zn2/Cys6 DNA-binding domain"/>
    <property type="match status" value="1"/>
</dbReference>
<keyword evidence="2" id="KW-0805">Transcription regulation</keyword>
<dbReference type="PANTHER" id="PTHR47424">
    <property type="entry name" value="REGULATORY PROTEIN GAL4"/>
    <property type="match status" value="1"/>
</dbReference>
<evidence type="ECO:0000256" key="4">
    <source>
        <dbReference type="ARBA" id="ARBA00023242"/>
    </source>
</evidence>
<dbReference type="OrthoDB" id="3364175at2759"/>
<proteinExistence type="predicted"/>
<evidence type="ECO:0000256" key="1">
    <source>
        <dbReference type="ARBA" id="ARBA00022723"/>
    </source>
</evidence>
<accession>A0A9P7ZAX2</accession>
<dbReference type="Pfam" id="PF04082">
    <property type="entry name" value="Fungal_trans"/>
    <property type="match status" value="1"/>
</dbReference>
<evidence type="ECO:0000256" key="5">
    <source>
        <dbReference type="SAM" id="MobiDB-lite"/>
    </source>
</evidence>
<dbReference type="PANTHER" id="PTHR47424:SF6">
    <property type="entry name" value="PROLINE UTILIZATION TRANS-ACTIVATOR"/>
    <property type="match status" value="1"/>
</dbReference>
<reference evidence="7" key="1">
    <citation type="journal article" date="2021" name="IMA Fungus">
        <title>Genomic characterization of three marine fungi, including Emericellopsis atlantica sp. nov. with signatures of a generalist lifestyle and marine biomass degradation.</title>
        <authorList>
            <person name="Hagestad O.C."/>
            <person name="Hou L."/>
            <person name="Andersen J.H."/>
            <person name="Hansen E.H."/>
            <person name="Altermark B."/>
            <person name="Li C."/>
            <person name="Kuhnert E."/>
            <person name="Cox R.J."/>
            <person name="Crous P.W."/>
            <person name="Spatafora J.W."/>
            <person name="Lail K."/>
            <person name="Amirebrahimi M."/>
            <person name="Lipzen A."/>
            <person name="Pangilinan J."/>
            <person name="Andreopoulos W."/>
            <person name="Hayes R.D."/>
            <person name="Ng V."/>
            <person name="Grigoriev I.V."/>
            <person name="Jackson S.A."/>
            <person name="Sutton T.D.S."/>
            <person name="Dobson A.D.W."/>
            <person name="Rama T."/>
        </authorList>
    </citation>
    <scope>NUCLEOTIDE SEQUENCE</scope>
    <source>
        <strain evidence="7">TRa3180A</strain>
    </source>
</reference>
<keyword evidence="3" id="KW-0804">Transcription</keyword>
<dbReference type="InterPro" id="IPR001138">
    <property type="entry name" value="Zn2Cys6_DnaBD"/>
</dbReference>
<gene>
    <name evidence="7" type="ORF">BJ878DRAFT_54895</name>
</gene>
<evidence type="ECO:0000256" key="2">
    <source>
        <dbReference type="ARBA" id="ARBA00023015"/>
    </source>
</evidence>
<sequence length="838" mass="93431">MEGTPKRAPTAGGKARVADHLRRRALVSCDRCKKRRIRCIRPVGSDAHDACQACLDAVVECKSTLPRKTRIYGSVETLSIRYRVLDSLVKSIFSQEDTSDINTLCAIAKARGINLPTSDEHVPMDDVFSNPNILGASPDPSTVSATSASKETPQSPTEPVVEEKLVPLPRGPSHYIGPSSSFGFVLIVRNMVAKFNSALKNQLDDERAKISAEFAGSNWSKALEPINKDESDSNSDQGSHAINRRPLPKKPQSAGTNGPRSTSAVTAMKPKSSKRMTLLSLFPEREVSDAFINAYFDNIHHNYLVLHRKTFEVRYNDMWSRPSTLVRNVEPGWLCCLSMMMVFGAQALEDRDMVQSAQIQRHYLDLVQDKMHQLISATTLVNVQALLLLQLYQHNCTERNSAFMLLGCASRMAMALGMHRGGTSGGFDDVEREIRKRVWWTTYSFEQYQCAILGRPCAIDDTEVNVNFPNESLLDDNHSVPLGYVEYSVRLTKLMSEIRRRIYAASGGSKHGDFTKVDVAIQFLMDLDAWHNSLPAHLQLEHPSHPPKHHRAVILLHAQFHHIQALVTRPFLLRKVSVQLARRLGKHVRSQDLDKEELDLSHSCGTSSRKTAILLHELLTIGLFDGVAWMDAYYVYHAVFILALDFLARPLDHLETSSEDGARIKVVRDVTSAMQSTKLCPTFKVLIQVSLQLSKIVGIVETTPDPFQTDHRATEVFQPPTTQQHLQNLYPAKDATASQPGVEVAVNSWFQKEPIPASWEMNNFFGVDGYVGPLDADYSDLPMAMTNGFNMQIPGILEHDDFVPPLPSNIGFTQWGAIDAPFVPVRRGPASSTYKGGN</sequence>
<keyword evidence="8" id="KW-1185">Reference proteome</keyword>
<dbReference type="InterPro" id="IPR036864">
    <property type="entry name" value="Zn2-C6_fun-type_DNA-bd_sf"/>
</dbReference>
<protein>
    <submittedName>
        <fullName evidence="7">Fungal-specific transcription factor domain-containing protein</fullName>
    </submittedName>
</protein>
<comment type="caution">
    <text evidence="7">The sequence shown here is derived from an EMBL/GenBank/DDBJ whole genome shotgun (WGS) entry which is preliminary data.</text>
</comment>
<dbReference type="Proteomes" id="UP000887226">
    <property type="component" value="Unassembled WGS sequence"/>
</dbReference>
<dbReference type="CDD" id="cd12148">
    <property type="entry name" value="fungal_TF_MHR"/>
    <property type="match status" value="1"/>
</dbReference>
<dbReference type="GO" id="GO:0000981">
    <property type="term" value="F:DNA-binding transcription factor activity, RNA polymerase II-specific"/>
    <property type="evidence" value="ECO:0007669"/>
    <property type="project" value="InterPro"/>
</dbReference>
<dbReference type="GO" id="GO:0008270">
    <property type="term" value="F:zinc ion binding"/>
    <property type="evidence" value="ECO:0007669"/>
    <property type="project" value="InterPro"/>
</dbReference>
<dbReference type="GO" id="GO:0003677">
    <property type="term" value="F:DNA binding"/>
    <property type="evidence" value="ECO:0007669"/>
    <property type="project" value="InterPro"/>
</dbReference>
<evidence type="ECO:0000313" key="7">
    <source>
        <dbReference type="EMBL" id="KAG9248342.1"/>
    </source>
</evidence>
<dbReference type="Gene3D" id="4.10.240.10">
    <property type="entry name" value="Zn(2)-C6 fungal-type DNA-binding domain"/>
    <property type="match status" value="1"/>
</dbReference>
<dbReference type="SMART" id="SM00906">
    <property type="entry name" value="Fungal_trans"/>
    <property type="match status" value="1"/>
</dbReference>
<feature type="compositionally biased region" description="Polar residues" evidence="5">
    <location>
        <begin position="253"/>
        <end position="265"/>
    </location>
</feature>
<feature type="region of interest" description="Disordered" evidence="5">
    <location>
        <begin position="223"/>
        <end position="271"/>
    </location>
</feature>
<evidence type="ECO:0000256" key="3">
    <source>
        <dbReference type="ARBA" id="ARBA00023163"/>
    </source>
</evidence>
<dbReference type="AlphaFoldDB" id="A0A9P7ZAX2"/>